<dbReference type="Pfam" id="PF00293">
    <property type="entry name" value="NUDIX"/>
    <property type="match status" value="1"/>
</dbReference>
<dbReference type="PANTHER" id="PTHR43046">
    <property type="entry name" value="GDP-MANNOSE MANNOSYL HYDROLASE"/>
    <property type="match status" value="1"/>
</dbReference>
<reference evidence="6 7" key="1">
    <citation type="submission" date="2019-10" db="EMBL/GenBank/DDBJ databases">
        <title>Streptomyces tenebrisbrunneis sp.nov., an endogenous actinomycete isolated from of Lycium ruthenicum.</title>
        <authorList>
            <person name="Ma L."/>
        </authorList>
    </citation>
    <scope>NUCLEOTIDE SEQUENCE [LARGE SCALE GENOMIC DNA]</scope>
    <source>
        <strain evidence="6 7">TRM 66187</strain>
    </source>
</reference>
<feature type="compositionally biased region" description="Polar residues" evidence="4">
    <location>
        <begin position="143"/>
        <end position="163"/>
    </location>
</feature>
<keyword evidence="7" id="KW-1185">Reference proteome</keyword>
<dbReference type="RefSeq" id="WP_156207474.1">
    <property type="nucleotide sequence ID" value="NZ_WHPN01000396.1"/>
</dbReference>
<name>A0ABQ7FDQ4_9ACTN</name>
<dbReference type="InterPro" id="IPR000086">
    <property type="entry name" value="NUDIX_hydrolase_dom"/>
</dbReference>
<evidence type="ECO:0000313" key="7">
    <source>
        <dbReference type="Proteomes" id="UP000621266"/>
    </source>
</evidence>
<gene>
    <name evidence="6" type="ORF">GCU69_27710</name>
</gene>
<keyword evidence="2 6" id="KW-0378">Hydrolase</keyword>
<dbReference type="PROSITE" id="PS51462">
    <property type="entry name" value="NUDIX"/>
    <property type="match status" value="1"/>
</dbReference>
<dbReference type="EMBL" id="WHPN01000396">
    <property type="protein sequence ID" value="KAF4405936.1"/>
    <property type="molecule type" value="Genomic_DNA"/>
</dbReference>
<accession>A0ABQ7FDQ4</accession>
<organism evidence="6 7">
    <name type="scientific">Streptomyces lycii</name>
    <dbReference type="NCBI Taxonomy" id="2654337"/>
    <lineage>
        <taxon>Bacteria</taxon>
        <taxon>Bacillati</taxon>
        <taxon>Actinomycetota</taxon>
        <taxon>Actinomycetes</taxon>
        <taxon>Kitasatosporales</taxon>
        <taxon>Streptomycetaceae</taxon>
        <taxon>Streptomyces</taxon>
    </lineage>
</organism>
<keyword evidence="3" id="KW-0460">Magnesium</keyword>
<protein>
    <submittedName>
        <fullName evidence="6">NUDIX hydrolase</fullName>
    </submittedName>
</protein>
<dbReference type="PANTHER" id="PTHR43046:SF12">
    <property type="entry name" value="GDP-MANNOSE MANNOSYL HYDROLASE"/>
    <property type="match status" value="1"/>
</dbReference>
<evidence type="ECO:0000256" key="2">
    <source>
        <dbReference type="ARBA" id="ARBA00022801"/>
    </source>
</evidence>
<sequence>MATETGTMPSPEIGEFVRDTARQVFGVMGHQPTDHTNPPPRRLGAVVLVRDSGSRILLVHPTYKDGWILPGGSADAGGSIAEAASRELKEETGLVRQVTHFPALDQVPANPETGSTEGLTVVCDGGVLTEEEAKAVAIPSMPWESSPSAPGSPWVNSTATPSPTRAAGLPRR</sequence>
<feature type="domain" description="Nudix hydrolase" evidence="5">
    <location>
        <begin position="40"/>
        <end position="163"/>
    </location>
</feature>
<dbReference type="Gene3D" id="3.90.79.10">
    <property type="entry name" value="Nucleoside Triphosphate Pyrophosphohydrolase"/>
    <property type="match status" value="1"/>
</dbReference>
<evidence type="ECO:0000256" key="3">
    <source>
        <dbReference type="ARBA" id="ARBA00022842"/>
    </source>
</evidence>
<comment type="cofactor">
    <cofactor evidence="1">
        <name>Mg(2+)</name>
        <dbReference type="ChEBI" id="CHEBI:18420"/>
    </cofactor>
</comment>
<evidence type="ECO:0000256" key="1">
    <source>
        <dbReference type="ARBA" id="ARBA00001946"/>
    </source>
</evidence>
<evidence type="ECO:0000313" key="6">
    <source>
        <dbReference type="EMBL" id="KAF4405936.1"/>
    </source>
</evidence>
<dbReference type="InterPro" id="IPR020476">
    <property type="entry name" value="Nudix_hydrolase"/>
</dbReference>
<dbReference type="SUPFAM" id="SSF55811">
    <property type="entry name" value="Nudix"/>
    <property type="match status" value="1"/>
</dbReference>
<proteinExistence type="predicted"/>
<feature type="region of interest" description="Disordered" evidence="4">
    <location>
        <begin position="138"/>
        <end position="172"/>
    </location>
</feature>
<dbReference type="PRINTS" id="PR00502">
    <property type="entry name" value="NUDIXFAMILY"/>
</dbReference>
<evidence type="ECO:0000256" key="4">
    <source>
        <dbReference type="SAM" id="MobiDB-lite"/>
    </source>
</evidence>
<dbReference type="GO" id="GO:0016787">
    <property type="term" value="F:hydrolase activity"/>
    <property type="evidence" value="ECO:0007669"/>
    <property type="project" value="UniProtKB-KW"/>
</dbReference>
<dbReference type="Proteomes" id="UP000621266">
    <property type="component" value="Unassembled WGS sequence"/>
</dbReference>
<comment type="caution">
    <text evidence="6">The sequence shown here is derived from an EMBL/GenBank/DDBJ whole genome shotgun (WGS) entry which is preliminary data.</text>
</comment>
<evidence type="ECO:0000259" key="5">
    <source>
        <dbReference type="PROSITE" id="PS51462"/>
    </source>
</evidence>
<dbReference type="InterPro" id="IPR015797">
    <property type="entry name" value="NUDIX_hydrolase-like_dom_sf"/>
</dbReference>